<gene>
    <name evidence="11" type="ORF">BJX66DRAFT_135006</name>
</gene>
<keyword evidence="6 9" id="KW-0472">Membrane</keyword>
<name>A0ABR4FJL5_9EURO</name>
<dbReference type="InterPro" id="IPR020846">
    <property type="entry name" value="MFS_dom"/>
</dbReference>
<evidence type="ECO:0000313" key="12">
    <source>
        <dbReference type="Proteomes" id="UP001610563"/>
    </source>
</evidence>
<protein>
    <submittedName>
        <fullName evidence="11">General substrate transporter</fullName>
    </submittedName>
</protein>
<comment type="caution">
    <text evidence="11">The sequence shown here is derived from an EMBL/GenBank/DDBJ whole genome shotgun (WGS) entry which is preliminary data.</text>
</comment>
<feature type="transmembrane region" description="Helical" evidence="9">
    <location>
        <begin position="106"/>
        <end position="127"/>
    </location>
</feature>
<feature type="transmembrane region" description="Helical" evidence="9">
    <location>
        <begin position="448"/>
        <end position="465"/>
    </location>
</feature>
<dbReference type="EMBL" id="JBFTWV010000254">
    <property type="protein sequence ID" value="KAL2783238.1"/>
    <property type="molecule type" value="Genomic_DNA"/>
</dbReference>
<evidence type="ECO:0000256" key="7">
    <source>
        <dbReference type="RuleBase" id="RU003346"/>
    </source>
</evidence>
<feature type="transmembrane region" description="Helical" evidence="9">
    <location>
        <begin position="224"/>
        <end position="245"/>
    </location>
</feature>
<evidence type="ECO:0000259" key="10">
    <source>
        <dbReference type="PROSITE" id="PS50850"/>
    </source>
</evidence>
<feature type="compositionally biased region" description="Basic and acidic residues" evidence="8">
    <location>
        <begin position="1"/>
        <end position="10"/>
    </location>
</feature>
<feature type="transmembrane region" description="Helical" evidence="9">
    <location>
        <begin position="312"/>
        <end position="330"/>
    </location>
</feature>
<dbReference type="SUPFAM" id="SSF103473">
    <property type="entry name" value="MFS general substrate transporter"/>
    <property type="match status" value="1"/>
</dbReference>
<sequence length="536" mass="57845">MDKHESEATTEHLPGVGDEALRDTMTPGEADARLRGFQERQRTLSVKDAMKESWKAVAWCGYMLFICVMFGYDSLAGSNVVSIAEFRKDFGYQYGDEYVVSADWQLGFQAATFGGLIIGGSSTGFLVQRFGRRNIIFAAYIINIGGVFLQYFCTTPAAFLGSKLLVGVPLGCFSTVAPTYSAEVAPLAVRGAVTAGMNLAIVLGNLLGYGVMREAGFYTGKATYRIMFAVQWGFIGVGMILLPLLPESPYWLLSHGKPEQARHNIAKTHSATYDVDGHLADVQAALAEQALNNQGQGTIADCFKEKTWRRTLVAVSVFFIQNACGTAWVVGYMSYFMQIAGMSAARSFDITVGICGLMVIGNACGGFFIERIGRRGTALYGTSALFVTLLLIGILAVVDSQGALVAQVVLMGVWAFLYQGTIGSAAWPISAENASSWLRTPTQSLCTIVNAVSASIWGLSLPYMVNPDRSNLQGKVAFIFAGVLALSTVFIYFFIPETKGKSYEVIDELWATGVSPRNIGKEGAVPAAQEMKLEAV</sequence>
<dbReference type="PROSITE" id="PS00216">
    <property type="entry name" value="SUGAR_TRANSPORT_1"/>
    <property type="match status" value="1"/>
</dbReference>
<dbReference type="PANTHER" id="PTHR48022">
    <property type="entry name" value="PLASTIDIC GLUCOSE TRANSPORTER 4"/>
    <property type="match status" value="1"/>
</dbReference>
<keyword evidence="3 7" id="KW-0813">Transport</keyword>
<feature type="domain" description="Major facilitator superfamily (MFS) profile" evidence="10">
    <location>
        <begin position="59"/>
        <end position="499"/>
    </location>
</feature>
<evidence type="ECO:0000313" key="11">
    <source>
        <dbReference type="EMBL" id="KAL2783238.1"/>
    </source>
</evidence>
<dbReference type="InterPro" id="IPR036259">
    <property type="entry name" value="MFS_trans_sf"/>
</dbReference>
<evidence type="ECO:0000256" key="1">
    <source>
        <dbReference type="ARBA" id="ARBA00004141"/>
    </source>
</evidence>
<dbReference type="PANTHER" id="PTHR48022:SF51">
    <property type="entry name" value="ALPHA-GLUCOSIDE TRANSPORTER, PUTATIVE (AFU_ORTHOLOGUE AFUA_6G11920)-RELATED"/>
    <property type="match status" value="1"/>
</dbReference>
<evidence type="ECO:0000256" key="9">
    <source>
        <dbReference type="SAM" id="Phobius"/>
    </source>
</evidence>
<dbReference type="PROSITE" id="PS00217">
    <property type="entry name" value="SUGAR_TRANSPORT_2"/>
    <property type="match status" value="1"/>
</dbReference>
<dbReference type="InterPro" id="IPR050360">
    <property type="entry name" value="MFS_Sugar_Transporters"/>
</dbReference>
<evidence type="ECO:0000256" key="5">
    <source>
        <dbReference type="ARBA" id="ARBA00022989"/>
    </source>
</evidence>
<feature type="transmembrane region" description="Helical" evidence="9">
    <location>
        <begin position="477"/>
        <end position="495"/>
    </location>
</feature>
<evidence type="ECO:0000256" key="8">
    <source>
        <dbReference type="SAM" id="MobiDB-lite"/>
    </source>
</evidence>
<feature type="transmembrane region" description="Helical" evidence="9">
    <location>
        <begin position="134"/>
        <end position="152"/>
    </location>
</feature>
<keyword evidence="5 9" id="KW-1133">Transmembrane helix</keyword>
<dbReference type="Proteomes" id="UP001610563">
    <property type="component" value="Unassembled WGS sequence"/>
</dbReference>
<feature type="region of interest" description="Disordered" evidence="8">
    <location>
        <begin position="1"/>
        <end position="23"/>
    </location>
</feature>
<dbReference type="InterPro" id="IPR005829">
    <property type="entry name" value="Sugar_transporter_CS"/>
</dbReference>
<keyword evidence="12" id="KW-1185">Reference proteome</keyword>
<dbReference type="PROSITE" id="PS50850">
    <property type="entry name" value="MFS"/>
    <property type="match status" value="1"/>
</dbReference>
<feature type="transmembrane region" description="Helical" evidence="9">
    <location>
        <begin position="378"/>
        <end position="398"/>
    </location>
</feature>
<evidence type="ECO:0000256" key="2">
    <source>
        <dbReference type="ARBA" id="ARBA00010992"/>
    </source>
</evidence>
<keyword evidence="4 9" id="KW-0812">Transmembrane</keyword>
<accession>A0ABR4FJL5</accession>
<evidence type="ECO:0000256" key="6">
    <source>
        <dbReference type="ARBA" id="ARBA00023136"/>
    </source>
</evidence>
<dbReference type="Pfam" id="PF00083">
    <property type="entry name" value="Sugar_tr"/>
    <property type="match status" value="1"/>
</dbReference>
<evidence type="ECO:0000256" key="4">
    <source>
        <dbReference type="ARBA" id="ARBA00022692"/>
    </source>
</evidence>
<comment type="similarity">
    <text evidence="2 7">Belongs to the major facilitator superfamily. Sugar transporter (TC 2.A.1.1) family.</text>
</comment>
<comment type="subcellular location">
    <subcellularLocation>
        <location evidence="1">Membrane</location>
        <topology evidence="1">Multi-pass membrane protein</topology>
    </subcellularLocation>
</comment>
<feature type="transmembrane region" description="Helical" evidence="9">
    <location>
        <begin position="404"/>
        <end position="427"/>
    </location>
</feature>
<dbReference type="Gene3D" id="1.20.1250.20">
    <property type="entry name" value="MFS general substrate transporter like domains"/>
    <property type="match status" value="1"/>
</dbReference>
<feature type="transmembrane region" description="Helical" evidence="9">
    <location>
        <begin position="192"/>
        <end position="212"/>
    </location>
</feature>
<feature type="transmembrane region" description="Helical" evidence="9">
    <location>
        <begin position="350"/>
        <end position="369"/>
    </location>
</feature>
<dbReference type="InterPro" id="IPR005828">
    <property type="entry name" value="MFS_sugar_transport-like"/>
</dbReference>
<proteinExistence type="inferred from homology"/>
<evidence type="ECO:0000256" key="3">
    <source>
        <dbReference type="ARBA" id="ARBA00022448"/>
    </source>
</evidence>
<reference evidence="11 12" key="1">
    <citation type="submission" date="2024-07" db="EMBL/GenBank/DDBJ databases">
        <title>Section-level genome sequencing and comparative genomics of Aspergillus sections Usti and Cavernicolus.</title>
        <authorList>
            <consortium name="Lawrence Berkeley National Laboratory"/>
            <person name="Nybo J.L."/>
            <person name="Vesth T.C."/>
            <person name="Theobald S."/>
            <person name="Frisvad J.C."/>
            <person name="Larsen T.O."/>
            <person name="Kjaerboelling I."/>
            <person name="Rothschild-Mancinelli K."/>
            <person name="Lyhne E.K."/>
            <person name="Kogle M.E."/>
            <person name="Barry K."/>
            <person name="Clum A."/>
            <person name="Na H."/>
            <person name="Ledsgaard L."/>
            <person name="Lin J."/>
            <person name="Lipzen A."/>
            <person name="Kuo A."/>
            <person name="Riley R."/>
            <person name="Mondo S."/>
            <person name="Labutti K."/>
            <person name="Haridas S."/>
            <person name="Pangalinan J."/>
            <person name="Salamov A.A."/>
            <person name="Simmons B.A."/>
            <person name="Magnuson J.K."/>
            <person name="Chen J."/>
            <person name="Drula E."/>
            <person name="Henrissat B."/>
            <person name="Wiebenga A."/>
            <person name="Lubbers R.J."/>
            <person name="Gomes A.C."/>
            <person name="Makela M.R."/>
            <person name="Stajich J."/>
            <person name="Grigoriev I.V."/>
            <person name="Mortensen U.H."/>
            <person name="De Vries R.P."/>
            <person name="Baker S.E."/>
            <person name="Andersen M.R."/>
        </authorList>
    </citation>
    <scope>NUCLEOTIDE SEQUENCE [LARGE SCALE GENOMIC DNA]</scope>
    <source>
        <strain evidence="11 12">CBS 209.92</strain>
    </source>
</reference>
<dbReference type="NCBIfam" id="TIGR00879">
    <property type="entry name" value="SP"/>
    <property type="match status" value="1"/>
</dbReference>
<feature type="transmembrane region" description="Helical" evidence="9">
    <location>
        <begin position="56"/>
        <end position="72"/>
    </location>
</feature>
<feature type="transmembrane region" description="Helical" evidence="9">
    <location>
        <begin position="158"/>
        <end position="180"/>
    </location>
</feature>
<organism evidence="11 12">
    <name type="scientific">Aspergillus keveii</name>
    <dbReference type="NCBI Taxonomy" id="714993"/>
    <lineage>
        <taxon>Eukaryota</taxon>
        <taxon>Fungi</taxon>
        <taxon>Dikarya</taxon>
        <taxon>Ascomycota</taxon>
        <taxon>Pezizomycotina</taxon>
        <taxon>Eurotiomycetes</taxon>
        <taxon>Eurotiomycetidae</taxon>
        <taxon>Eurotiales</taxon>
        <taxon>Aspergillaceae</taxon>
        <taxon>Aspergillus</taxon>
        <taxon>Aspergillus subgen. Nidulantes</taxon>
    </lineage>
</organism>
<dbReference type="InterPro" id="IPR003663">
    <property type="entry name" value="Sugar/inositol_transpt"/>
</dbReference>